<proteinExistence type="inferred from homology"/>
<dbReference type="GO" id="GO:0005730">
    <property type="term" value="C:nucleolus"/>
    <property type="evidence" value="ECO:0007669"/>
    <property type="project" value="UniProtKB-SubCell"/>
</dbReference>
<comment type="catalytic activity">
    <reaction evidence="1">
        <text>Thiol-dependent hydrolysis of ester, thioester, amide, peptide and isopeptide bonds formed by the C-terminal Gly of ubiquitin (a 76-residue protein attached to proteins as an intracellular targeting signal).</text>
        <dbReference type="EC" id="3.4.19.12"/>
    </reaction>
</comment>
<evidence type="ECO:0000256" key="3">
    <source>
        <dbReference type="ARBA" id="ARBA00009085"/>
    </source>
</evidence>
<keyword evidence="6" id="KW-0833">Ubl conjugation pathway</keyword>
<dbReference type="SUPFAM" id="SSF54001">
    <property type="entry name" value="Cysteine proteinases"/>
    <property type="match status" value="1"/>
</dbReference>
<dbReference type="AlphaFoldDB" id="A0A183II92"/>
<evidence type="ECO:0000256" key="8">
    <source>
        <dbReference type="ARBA" id="ARBA00022807"/>
    </source>
</evidence>
<dbReference type="InterPro" id="IPR018200">
    <property type="entry name" value="USP_CS"/>
</dbReference>
<dbReference type="GO" id="GO:0006508">
    <property type="term" value="P:proteolysis"/>
    <property type="evidence" value="ECO:0007669"/>
    <property type="project" value="UniProtKB-KW"/>
</dbReference>
<dbReference type="InterPro" id="IPR038765">
    <property type="entry name" value="Papain-like_cys_pep_sf"/>
</dbReference>
<gene>
    <name evidence="15" type="ORF">SBAD_LOCUS3337</name>
</gene>
<evidence type="ECO:0000256" key="5">
    <source>
        <dbReference type="ARBA" id="ARBA00022670"/>
    </source>
</evidence>
<organism evidence="17">
    <name type="scientific">Soboliphyme baturini</name>
    <dbReference type="NCBI Taxonomy" id="241478"/>
    <lineage>
        <taxon>Eukaryota</taxon>
        <taxon>Metazoa</taxon>
        <taxon>Ecdysozoa</taxon>
        <taxon>Nematoda</taxon>
        <taxon>Enoplea</taxon>
        <taxon>Dorylaimia</taxon>
        <taxon>Dioctophymatida</taxon>
        <taxon>Dioctophymatoidea</taxon>
        <taxon>Soboliphymatidae</taxon>
        <taxon>Soboliphyme</taxon>
    </lineage>
</organism>
<dbReference type="WBParaSite" id="SBAD_0000349101-mRNA-1">
    <property type="protein sequence ID" value="SBAD_0000349101-mRNA-1"/>
    <property type="gene ID" value="SBAD_0000349101"/>
</dbReference>
<keyword evidence="16" id="KW-1185">Reference proteome</keyword>
<dbReference type="GO" id="GO:0004843">
    <property type="term" value="F:cysteine-type deubiquitinase activity"/>
    <property type="evidence" value="ECO:0007669"/>
    <property type="project" value="UniProtKB-EC"/>
</dbReference>
<evidence type="ECO:0000256" key="4">
    <source>
        <dbReference type="ARBA" id="ARBA00012759"/>
    </source>
</evidence>
<accession>A0A183II92</accession>
<keyword evidence="7" id="KW-0378">Hydrolase</keyword>
<dbReference type="InterPro" id="IPR028889">
    <property type="entry name" value="USP"/>
</dbReference>
<keyword evidence="5" id="KW-0645">Protease</keyword>
<dbReference type="OrthoDB" id="289038at2759"/>
<evidence type="ECO:0000256" key="9">
    <source>
        <dbReference type="ARBA" id="ARBA00039432"/>
    </source>
</evidence>
<evidence type="ECO:0000256" key="6">
    <source>
        <dbReference type="ARBA" id="ARBA00022786"/>
    </source>
</evidence>
<evidence type="ECO:0000256" key="10">
    <source>
        <dbReference type="ARBA" id="ARBA00041300"/>
    </source>
</evidence>
<keyword evidence="8" id="KW-0788">Thiol protease</keyword>
<evidence type="ECO:0000256" key="11">
    <source>
        <dbReference type="ARBA" id="ARBA00042154"/>
    </source>
</evidence>
<dbReference type="PANTHER" id="PTHR24006">
    <property type="entry name" value="UBIQUITIN CARBOXYL-TERMINAL HYDROLASE"/>
    <property type="match status" value="1"/>
</dbReference>
<dbReference type="InterPro" id="IPR050164">
    <property type="entry name" value="Peptidase_C19"/>
</dbReference>
<evidence type="ECO:0000259" key="14">
    <source>
        <dbReference type="PROSITE" id="PS50235"/>
    </source>
</evidence>
<reference evidence="17" key="1">
    <citation type="submission" date="2016-06" db="UniProtKB">
        <authorList>
            <consortium name="WormBaseParasite"/>
        </authorList>
    </citation>
    <scope>IDENTIFICATION</scope>
</reference>
<evidence type="ECO:0000256" key="13">
    <source>
        <dbReference type="ARBA" id="ARBA00043009"/>
    </source>
</evidence>
<dbReference type="GO" id="GO:0005829">
    <property type="term" value="C:cytosol"/>
    <property type="evidence" value="ECO:0007669"/>
    <property type="project" value="TreeGrafter"/>
</dbReference>
<sequence>MKTFTIHKAPSVLTLHLKRFNHTGKIDRRIFYPEKLDLRPITNAFRTCICSCALLTGLPAAADLSISAYGVNVTLFCFQGPPALYELYAVLVHQGQTPQFGHYFVYVKNAYEQWHRLDDEHVRF</sequence>
<evidence type="ECO:0000313" key="15">
    <source>
        <dbReference type="EMBL" id="VDP00851.1"/>
    </source>
</evidence>
<dbReference type="Pfam" id="PF00443">
    <property type="entry name" value="UCH"/>
    <property type="match status" value="1"/>
</dbReference>
<evidence type="ECO:0000256" key="12">
    <source>
        <dbReference type="ARBA" id="ARBA00042420"/>
    </source>
</evidence>
<dbReference type="GO" id="GO:0016579">
    <property type="term" value="P:protein deubiquitination"/>
    <property type="evidence" value="ECO:0007669"/>
    <property type="project" value="InterPro"/>
</dbReference>
<evidence type="ECO:0000313" key="16">
    <source>
        <dbReference type="Proteomes" id="UP000270296"/>
    </source>
</evidence>
<comment type="similarity">
    <text evidence="3">Belongs to the peptidase C19 family.</text>
</comment>
<evidence type="ECO:0000313" key="17">
    <source>
        <dbReference type="WBParaSite" id="SBAD_0000349101-mRNA-1"/>
    </source>
</evidence>
<evidence type="ECO:0000256" key="7">
    <source>
        <dbReference type="ARBA" id="ARBA00022801"/>
    </source>
</evidence>
<dbReference type="PANTHER" id="PTHR24006:SF758">
    <property type="entry name" value="UBIQUITIN CARBOXYL-TERMINAL HYDROLASE 36"/>
    <property type="match status" value="1"/>
</dbReference>
<dbReference type="EC" id="3.4.19.12" evidence="4"/>
<feature type="domain" description="USP" evidence="14">
    <location>
        <begin position="1"/>
        <end position="124"/>
    </location>
</feature>
<dbReference type="PROSITE" id="PS00973">
    <property type="entry name" value="USP_2"/>
    <property type="match status" value="1"/>
</dbReference>
<evidence type="ECO:0000256" key="1">
    <source>
        <dbReference type="ARBA" id="ARBA00000707"/>
    </source>
</evidence>
<dbReference type="PROSITE" id="PS50235">
    <property type="entry name" value="USP_3"/>
    <property type="match status" value="1"/>
</dbReference>
<evidence type="ECO:0000256" key="2">
    <source>
        <dbReference type="ARBA" id="ARBA00004604"/>
    </source>
</evidence>
<dbReference type="Proteomes" id="UP000270296">
    <property type="component" value="Unassembled WGS sequence"/>
</dbReference>
<dbReference type="EMBL" id="UZAM01007698">
    <property type="protein sequence ID" value="VDP00851.1"/>
    <property type="molecule type" value="Genomic_DNA"/>
</dbReference>
<comment type="subcellular location">
    <subcellularLocation>
        <location evidence="2">Nucleus</location>
        <location evidence="2">Nucleolus</location>
    </subcellularLocation>
</comment>
<dbReference type="InterPro" id="IPR001394">
    <property type="entry name" value="Peptidase_C19_UCH"/>
</dbReference>
<dbReference type="Gene3D" id="3.90.70.10">
    <property type="entry name" value="Cysteine proteinases"/>
    <property type="match status" value="1"/>
</dbReference>
<name>A0A183II92_9BILA</name>
<reference evidence="15 16" key="2">
    <citation type="submission" date="2018-11" db="EMBL/GenBank/DDBJ databases">
        <authorList>
            <consortium name="Pathogen Informatics"/>
        </authorList>
    </citation>
    <scope>NUCLEOTIDE SEQUENCE [LARGE SCALE GENOMIC DNA]</scope>
</reference>
<protein>
    <recommendedName>
        <fullName evidence="9">Ubiquitin carboxyl-terminal hydrolase 36</fullName>
        <ecNumber evidence="4">3.4.19.12</ecNumber>
    </recommendedName>
    <alternativeName>
        <fullName evidence="12">Deubiquitinating enzyme 36</fullName>
    </alternativeName>
    <alternativeName>
        <fullName evidence="11">Protein scrawny</fullName>
    </alternativeName>
    <alternativeName>
        <fullName evidence="10">Ubiquitin thioesterase 36</fullName>
    </alternativeName>
    <alternativeName>
        <fullName evidence="13">Ubiquitin-specific-processing protease 36</fullName>
    </alternativeName>
</protein>